<evidence type="ECO:0008006" key="2">
    <source>
        <dbReference type="Google" id="ProtNLM"/>
    </source>
</evidence>
<proteinExistence type="predicted"/>
<dbReference type="InParanoid" id="A0A1X7U825"/>
<dbReference type="AlphaFoldDB" id="A0A1X7U825"/>
<accession>A0A1X7U825</accession>
<reference evidence="1" key="1">
    <citation type="submission" date="2017-05" db="UniProtKB">
        <authorList>
            <consortium name="EnsemblMetazoa"/>
        </authorList>
    </citation>
    <scope>IDENTIFICATION</scope>
</reference>
<dbReference type="PANTHER" id="PTHR34718">
    <property type="entry name" value="PHD-TYPE DOMAIN-CONTAINING PROTEIN"/>
    <property type="match status" value="1"/>
</dbReference>
<dbReference type="PANTHER" id="PTHR34718:SF2">
    <property type="entry name" value="PHD-TYPE DOMAIN-CONTAINING PROTEIN"/>
    <property type="match status" value="1"/>
</dbReference>
<sequence>IRHTSGNQWVIVSSINCSKDVINVCDSLHDTYIKPHCISYSLFSNFRLDVSSYLINIQRHSNKCDCGLFAIAVAFELVTGNDPLKQRFI</sequence>
<evidence type="ECO:0000313" key="1">
    <source>
        <dbReference type="EnsemblMetazoa" id="Aqu2.1.23601_001"/>
    </source>
</evidence>
<protein>
    <recommendedName>
        <fullName evidence="2">Ubiquitin-like protease family profile domain-containing protein</fullName>
    </recommendedName>
</protein>
<dbReference type="EnsemblMetazoa" id="Aqu2.1.23601_001">
    <property type="protein sequence ID" value="Aqu2.1.23601_001"/>
    <property type="gene ID" value="Aqu2.1.23601"/>
</dbReference>
<name>A0A1X7U825_AMPQE</name>
<organism evidence="1">
    <name type="scientific">Amphimedon queenslandica</name>
    <name type="common">Sponge</name>
    <dbReference type="NCBI Taxonomy" id="400682"/>
    <lineage>
        <taxon>Eukaryota</taxon>
        <taxon>Metazoa</taxon>
        <taxon>Porifera</taxon>
        <taxon>Demospongiae</taxon>
        <taxon>Heteroscleromorpha</taxon>
        <taxon>Haplosclerida</taxon>
        <taxon>Niphatidae</taxon>
        <taxon>Amphimedon</taxon>
    </lineage>
</organism>